<gene>
    <name evidence="1" type="ORF">C8J24_1191</name>
</gene>
<comment type="caution">
    <text evidence="1">The sequence shown here is derived from an EMBL/GenBank/DDBJ whole genome shotgun (WGS) entry which is preliminary data.</text>
</comment>
<dbReference type="InterPro" id="IPR038712">
    <property type="entry name" value="PixA-like_sf"/>
</dbReference>
<organism evidence="1 2">
    <name type="scientific">Sphingomonas aerolata</name>
    <dbReference type="NCBI Taxonomy" id="185951"/>
    <lineage>
        <taxon>Bacteria</taxon>
        <taxon>Pseudomonadati</taxon>
        <taxon>Pseudomonadota</taxon>
        <taxon>Alphaproteobacteria</taxon>
        <taxon>Sphingomonadales</taxon>
        <taxon>Sphingomonadaceae</taxon>
        <taxon>Sphingomonas</taxon>
    </lineage>
</organism>
<evidence type="ECO:0000313" key="2">
    <source>
        <dbReference type="Proteomes" id="UP000240996"/>
    </source>
</evidence>
<sequence>MATINIMIAVDVETAQSTASGQTITQGLYMIDTTGYEGTPEGGNELSTPCNAGDTLVWTVYPINPADNIAITGFTGQCTQNPPNSVFQNLEHQTTPAGVVYWTCVINNGTATGSYQYSVVFSMSNKTYSYDPFVNVTAN</sequence>
<protein>
    <recommendedName>
        <fullName evidence="3">Inclusion body protein</fullName>
    </recommendedName>
</protein>
<keyword evidence="2" id="KW-1185">Reference proteome</keyword>
<dbReference type="EMBL" id="PZZN01000001">
    <property type="protein sequence ID" value="PTM47788.1"/>
    <property type="molecule type" value="Genomic_DNA"/>
</dbReference>
<proteinExistence type="predicted"/>
<dbReference type="AlphaFoldDB" id="A0A2T4YVG0"/>
<dbReference type="Gene3D" id="2.60.40.3910">
    <property type="entry name" value="Inclusion body protein"/>
    <property type="match status" value="1"/>
</dbReference>
<dbReference type="RefSeq" id="WP_107930946.1">
    <property type="nucleotide sequence ID" value="NZ_JAAOYQ010000001.1"/>
</dbReference>
<evidence type="ECO:0008006" key="3">
    <source>
        <dbReference type="Google" id="ProtNLM"/>
    </source>
</evidence>
<accession>A0A2T4YVG0</accession>
<name>A0A2T4YVG0_9SPHN</name>
<reference evidence="1 2" key="1">
    <citation type="submission" date="2018-04" db="EMBL/GenBank/DDBJ databases">
        <title>Genomic Encyclopedia of Type Strains, Phase III (KMG-III): the genomes of soil and plant-associated and newly described type strains.</title>
        <authorList>
            <person name="Whitman W."/>
        </authorList>
    </citation>
    <scope>NUCLEOTIDE SEQUENCE [LARGE SCALE GENOMIC DNA]</scope>
    <source>
        <strain evidence="1 2">NW12</strain>
    </source>
</reference>
<dbReference type="Proteomes" id="UP000240996">
    <property type="component" value="Unassembled WGS sequence"/>
</dbReference>
<evidence type="ECO:0000313" key="1">
    <source>
        <dbReference type="EMBL" id="PTM47788.1"/>
    </source>
</evidence>